<accession>A0ABS6ERF9</accession>
<evidence type="ECO:0000256" key="5">
    <source>
        <dbReference type="ARBA" id="ARBA00023136"/>
    </source>
</evidence>
<dbReference type="Pfam" id="PF01925">
    <property type="entry name" value="TauE"/>
    <property type="match status" value="1"/>
</dbReference>
<gene>
    <name evidence="7" type="ORF">KQI75_05575</name>
</gene>
<dbReference type="RefSeq" id="WP_216469939.1">
    <property type="nucleotide sequence ID" value="NZ_JAHLQI010000002.1"/>
</dbReference>
<feature type="transmembrane region" description="Helical" evidence="6">
    <location>
        <begin position="12"/>
        <end position="31"/>
    </location>
</feature>
<comment type="subcellular location">
    <subcellularLocation>
        <location evidence="6">Cell membrane</location>
        <topology evidence="6">Multi-pass membrane protein</topology>
    </subcellularLocation>
    <subcellularLocation>
        <location evidence="1">Membrane</location>
        <topology evidence="1">Multi-pass membrane protein</topology>
    </subcellularLocation>
</comment>
<name>A0ABS6ERF9_9FIRM</name>
<evidence type="ECO:0000256" key="2">
    <source>
        <dbReference type="ARBA" id="ARBA00009142"/>
    </source>
</evidence>
<keyword evidence="5 6" id="KW-0472">Membrane</keyword>
<evidence type="ECO:0000256" key="6">
    <source>
        <dbReference type="RuleBase" id="RU363041"/>
    </source>
</evidence>
<feature type="transmembrane region" description="Helical" evidence="6">
    <location>
        <begin position="94"/>
        <end position="112"/>
    </location>
</feature>
<proteinExistence type="inferred from homology"/>
<evidence type="ECO:0000313" key="8">
    <source>
        <dbReference type="Proteomes" id="UP000783588"/>
    </source>
</evidence>
<evidence type="ECO:0000256" key="4">
    <source>
        <dbReference type="ARBA" id="ARBA00022989"/>
    </source>
</evidence>
<dbReference type="InterPro" id="IPR051598">
    <property type="entry name" value="TSUP/Inactive_protease-like"/>
</dbReference>
<keyword evidence="6" id="KW-1003">Cell membrane</keyword>
<keyword evidence="4 6" id="KW-1133">Transmembrane helix</keyword>
<feature type="transmembrane region" description="Helical" evidence="6">
    <location>
        <begin position="68"/>
        <end position="88"/>
    </location>
</feature>
<evidence type="ECO:0000256" key="3">
    <source>
        <dbReference type="ARBA" id="ARBA00022692"/>
    </source>
</evidence>
<evidence type="ECO:0000313" key="7">
    <source>
        <dbReference type="EMBL" id="MBU5490093.1"/>
    </source>
</evidence>
<comment type="similarity">
    <text evidence="2 6">Belongs to the 4-toluene sulfonate uptake permease (TSUP) (TC 2.A.102) family.</text>
</comment>
<keyword evidence="8" id="KW-1185">Reference proteome</keyword>
<sequence length="118" mass="12699">MTAVFIGAATGILSGFGIGGGSLLILWLTMVQQLPQYTAAGINLLYFLCCAPAALVSHIRHHLIEKKIALWCILAGCLASPAASLLAGLLPMHWLRRGFGILLLILGFRELFSRTPKQ</sequence>
<comment type="caution">
    <text evidence="7">The sequence shown here is derived from an EMBL/GenBank/DDBJ whole genome shotgun (WGS) entry which is preliminary data.</text>
</comment>
<evidence type="ECO:0000256" key="1">
    <source>
        <dbReference type="ARBA" id="ARBA00004141"/>
    </source>
</evidence>
<dbReference type="PANTHER" id="PTHR43701">
    <property type="entry name" value="MEMBRANE TRANSPORTER PROTEIN MJ0441-RELATED"/>
    <property type="match status" value="1"/>
</dbReference>
<keyword evidence="3 6" id="KW-0812">Transmembrane</keyword>
<reference evidence="7 8" key="1">
    <citation type="submission" date="2021-06" db="EMBL/GenBank/DDBJ databases">
        <authorList>
            <person name="Sun Q."/>
            <person name="Li D."/>
        </authorList>
    </citation>
    <scope>NUCLEOTIDE SEQUENCE [LARGE SCALE GENOMIC DNA]</scope>
    <source>
        <strain evidence="7 8">MSJd-7</strain>
    </source>
</reference>
<dbReference type="InterPro" id="IPR002781">
    <property type="entry name" value="TM_pro_TauE-like"/>
</dbReference>
<dbReference type="Proteomes" id="UP000783588">
    <property type="component" value="Unassembled WGS sequence"/>
</dbReference>
<organism evidence="7 8">
    <name type="scientific">Butyricicoccus intestinisimiae</name>
    <dbReference type="NCBI Taxonomy" id="2841509"/>
    <lineage>
        <taxon>Bacteria</taxon>
        <taxon>Bacillati</taxon>
        <taxon>Bacillota</taxon>
        <taxon>Clostridia</taxon>
        <taxon>Eubacteriales</taxon>
        <taxon>Butyricicoccaceae</taxon>
        <taxon>Butyricicoccus</taxon>
    </lineage>
</organism>
<dbReference type="PANTHER" id="PTHR43701:SF2">
    <property type="entry name" value="MEMBRANE TRANSPORTER PROTEIN YJNA-RELATED"/>
    <property type="match status" value="1"/>
</dbReference>
<feature type="transmembrane region" description="Helical" evidence="6">
    <location>
        <begin position="37"/>
        <end position="56"/>
    </location>
</feature>
<protein>
    <recommendedName>
        <fullName evidence="6">Probable membrane transporter protein</fullName>
    </recommendedName>
</protein>
<dbReference type="EMBL" id="JAHLQI010000002">
    <property type="protein sequence ID" value="MBU5490093.1"/>
    <property type="molecule type" value="Genomic_DNA"/>
</dbReference>